<dbReference type="Gene3D" id="3.90.1750.20">
    <property type="entry name" value="Putative Large Serine Recombinase, Chain B, Domain 2"/>
    <property type="match status" value="1"/>
</dbReference>
<dbReference type="InterPro" id="IPR050639">
    <property type="entry name" value="SSR_resolvase"/>
</dbReference>
<sequence>MFGTFEKTPKKAIAYYRHSAEDKQENSVAIQRQHTEKFARENDIEIIHEETDEGKSGLLATRPGFENLFANWVENPEAPQFDYVLVYDVSRWGRFQNQDEAAHYTYRCSMQGKEVVYVSRGFSDKTNPLYSSLETSLHRYMAGEYSRQLSAKVFYGCVKVSEQGYSAGGTAVYGMARQLLDVNKNPIRILNLGEHKQIANERVTFTPKNDETTETVREIFHLFVNKKYLIPDIVSYLNRKEILSASGKRWGWSKIIKILTDETYIGTRIYNKTWGRLKEKSHANPRSEWVIVPNAFEGIIDEDLFKNAQERLYWILPSNWRKGIRAKNRARKFFLNNIRQWLLSKGMTPFEAEKIIIELPIIFAVKLENKHLIQWCFLISEKTRNFDEVLSISVTTDHKQIIDEFFLIPTESFAVTDYLILNKNSSTYYNCKIDKDKIEEIMNHLVSQIKK</sequence>
<dbReference type="GO" id="GO:0003677">
    <property type="term" value="F:DNA binding"/>
    <property type="evidence" value="ECO:0007669"/>
    <property type="project" value="InterPro"/>
</dbReference>
<dbReference type="GO" id="GO:0000150">
    <property type="term" value="F:DNA strand exchange activity"/>
    <property type="evidence" value="ECO:0007669"/>
    <property type="project" value="InterPro"/>
</dbReference>
<dbReference type="STRING" id="619805.SAMN05660477_02299"/>
<protein>
    <submittedName>
        <fullName evidence="2">Site-specific DNA recombinase</fullName>
    </submittedName>
</protein>
<evidence type="ECO:0000259" key="1">
    <source>
        <dbReference type="PROSITE" id="PS51737"/>
    </source>
</evidence>
<gene>
    <name evidence="2" type="ORF">SAMN05660477_02299</name>
</gene>
<dbReference type="InterPro" id="IPR011109">
    <property type="entry name" value="DNA_bind_recombinase_dom"/>
</dbReference>
<organism evidence="2 3">
    <name type="scientific">Soonwooa buanensis</name>
    <dbReference type="NCBI Taxonomy" id="619805"/>
    <lineage>
        <taxon>Bacteria</taxon>
        <taxon>Pseudomonadati</taxon>
        <taxon>Bacteroidota</taxon>
        <taxon>Flavobacteriia</taxon>
        <taxon>Flavobacteriales</taxon>
        <taxon>Weeksellaceae</taxon>
        <taxon>Chryseobacterium group</taxon>
        <taxon>Soonwooa</taxon>
    </lineage>
</organism>
<dbReference type="OrthoDB" id="9804620at2"/>
<dbReference type="InterPro" id="IPR036162">
    <property type="entry name" value="Resolvase-like_N_sf"/>
</dbReference>
<dbReference type="SMART" id="SM00857">
    <property type="entry name" value="Resolvase"/>
    <property type="match status" value="1"/>
</dbReference>
<dbReference type="Gene3D" id="3.40.50.1390">
    <property type="entry name" value="Resolvase, N-terminal catalytic domain"/>
    <property type="match status" value="1"/>
</dbReference>
<dbReference type="Pfam" id="PF07508">
    <property type="entry name" value="Recombinase"/>
    <property type="match status" value="1"/>
</dbReference>
<dbReference type="PANTHER" id="PTHR30461">
    <property type="entry name" value="DNA-INVERTASE FROM LAMBDOID PROPHAGE"/>
    <property type="match status" value="1"/>
</dbReference>
<dbReference type="PANTHER" id="PTHR30461:SF23">
    <property type="entry name" value="DNA RECOMBINASE-RELATED"/>
    <property type="match status" value="1"/>
</dbReference>
<name>A0A1T5FUW0_9FLAO</name>
<evidence type="ECO:0000313" key="2">
    <source>
        <dbReference type="EMBL" id="SKB99844.1"/>
    </source>
</evidence>
<feature type="domain" description="Recombinase" evidence="1">
    <location>
        <begin position="197"/>
        <end position="318"/>
    </location>
</feature>
<dbReference type="AlphaFoldDB" id="A0A1T5FUW0"/>
<dbReference type="InterPro" id="IPR006119">
    <property type="entry name" value="Resolv_N"/>
</dbReference>
<dbReference type="SUPFAM" id="SSF53041">
    <property type="entry name" value="Resolvase-like"/>
    <property type="match status" value="1"/>
</dbReference>
<proteinExistence type="predicted"/>
<dbReference type="CDD" id="cd00338">
    <property type="entry name" value="Ser_Recombinase"/>
    <property type="match status" value="1"/>
</dbReference>
<dbReference type="Proteomes" id="UP000191112">
    <property type="component" value="Unassembled WGS sequence"/>
</dbReference>
<reference evidence="2 3" key="1">
    <citation type="submission" date="2017-02" db="EMBL/GenBank/DDBJ databases">
        <authorList>
            <person name="Peterson S.W."/>
        </authorList>
    </citation>
    <scope>NUCLEOTIDE SEQUENCE [LARGE SCALE GENOMIC DNA]</scope>
    <source>
        <strain evidence="2 3">DSM 22323</strain>
    </source>
</reference>
<accession>A0A1T5FUW0</accession>
<dbReference type="InterPro" id="IPR038109">
    <property type="entry name" value="DNA_bind_recomb_sf"/>
</dbReference>
<keyword evidence="3" id="KW-1185">Reference proteome</keyword>
<dbReference type="Pfam" id="PF00239">
    <property type="entry name" value="Resolvase"/>
    <property type="match status" value="1"/>
</dbReference>
<evidence type="ECO:0000313" key="3">
    <source>
        <dbReference type="Proteomes" id="UP000191112"/>
    </source>
</evidence>
<dbReference type="EMBL" id="FUYZ01000008">
    <property type="protein sequence ID" value="SKB99844.1"/>
    <property type="molecule type" value="Genomic_DNA"/>
</dbReference>
<dbReference type="RefSeq" id="WP_079667505.1">
    <property type="nucleotide sequence ID" value="NZ_FUYZ01000008.1"/>
</dbReference>
<dbReference type="PROSITE" id="PS51737">
    <property type="entry name" value="RECOMBINASE_DNA_BIND"/>
    <property type="match status" value="1"/>
</dbReference>